<accession>A0A2S6BYK2</accession>
<name>A0A2S6BYK2_9PEZI</name>
<keyword evidence="2" id="KW-1185">Reference proteome</keyword>
<comment type="caution">
    <text evidence="1">The sequence shown here is derived from an EMBL/GenBank/DDBJ whole genome shotgun (WGS) entry which is preliminary data.</text>
</comment>
<dbReference type="OrthoDB" id="10436274at2759"/>
<proteinExistence type="predicted"/>
<sequence>MSAPTFNCAISSARTPSTSGSYCLAGSGHPRMDVCCERYGFSSEIQIQGQCHTWCVVKDDAFGENQSSDNGTRRGDRLSIFNECPWNGPDGGEDFIQGPALLDCTFNDLTGRVTANSSGQSNETDTSNAPALNFGSSVGRFWVVAGLISIGLM</sequence>
<dbReference type="AlphaFoldDB" id="A0A2S6BYK2"/>
<protein>
    <submittedName>
        <fullName evidence="1">Uncharacterized protein</fullName>
    </submittedName>
</protein>
<organism evidence="1 2">
    <name type="scientific">Cercospora berteroae</name>
    <dbReference type="NCBI Taxonomy" id="357750"/>
    <lineage>
        <taxon>Eukaryota</taxon>
        <taxon>Fungi</taxon>
        <taxon>Dikarya</taxon>
        <taxon>Ascomycota</taxon>
        <taxon>Pezizomycotina</taxon>
        <taxon>Dothideomycetes</taxon>
        <taxon>Dothideomycetidae</taxon>
        <taxon>Mycosphaerellales</taxon>
        <taxon>Mycosphaerellaceae</taxon>
        <taxon>Cercospora</taxon>
    </lineage>
</organism>
<gene>
    <name evidence="1" type="ORF">CBER1_11067</name>
</gene>
<dbReference type="EMBL" id="PNEN01001687">
    <property type="protein sequence ID" value="PPJ52553.1"/>
    <property type="molecule type" value="Genomic_DNA"/>
</dbReference>
<reference evidence="2" key="1">
    <citation type="journal article" date="2017" name="bioRxiv">
        <title>Conservation of a gene cluster reveals novel cercosporin biosynthetic mechanisms and extends production to the genus Colletotrichum.</title>
        <authorList>
            <person name="de Jonge R."/>
            <person name="Ebert M.K."/>
            <person name="Huitt-Roehl C.R."/>
            <person name="Pal P."/>
            <person name="Suttle J.C."/>
            <person name="Spanner R.E."/>
            <person name="Neubauer J.D."/>
            <person name="Jurick W.M.II."/>
            <person name="Stott K.A."/>
            <person name="Secor G.A."/>
            <person name="Thomma B.P.H.J."/>
            <person name="Van de Peer Y."/>
            <person name="Townsend C.A."/>
            <person name="Bolton M.D."/>
        </authorList>
    </citation>
    <scope>NUCLEOTIDE SEQUENCE [LARGE SCALE GENOMIC DNA]</scope>
    <source>
        <strain evidence="2">CBS538.71</strain>
    </source>
</reference>
<evidence type="ECO:0000313" key="1">
    <source>
        <dbReference type="EMBL" id="PPJ52553.1"/>
    </source>
</evidence>
<evidence type="ECO:0000313" key="2">
    <source>
        <dbReference type="Proteomes" id="UP000237631"/>
    </source>
</evidence>
<dbReference type="Proteomes" id="UP000237631">
    <property type="component" value="Unassembled WGS sequence"/>
</dbReference>